<gene>
    <name evidence="2" type="ORF">Syun_000964</name>
</gene>
<dbReference type="Proteomes" id="UP001420932">
    <property type="component" value="Unassembled WGS sequence"/>
</dbReference>
<dbReference type="AlphaFoldDB" id="A0AAP0LGY3"/>
<proteinExistence type="predicted"/>
<protein>
    <submittedName>
        <fullName evidence="2">Uncharacterized protein</fullName>
    </submittedName>
</protein>
<keyword evidence="3" id="KW-1185">Reference proteome</keyword>
<sequence length="129" mass="14450">MEIMCSQSVAIVTLSALHASTTAVTSVTPVIQEIAVTTVRAETQVETSPMTLITKISTRVAAPIVMPVAILELTPVQKIIFEKSFSVEAKLIKEFIKLKQRYFYRGGESKITGKWVFAHERIHRLLRIH</sequence>
<feature type="chain" id="PRO_5043018746" evidence="1">
    <location>
        <begin position="24"/>
        <end position="129"/>
    </location>
</feature>
<dbReference type="EMBL" id="JBBNAF010000001">
    <property type="protein sequence ID" value="KAK9168824.1"/>
    <property type="molecule type" value="Genomic_DNA"/>
</dbReference>
<keyword evidence="1" id="KW-0732">Signal</keyword>
<organism evidence="2 3">
    <name type="scientific">Stephania yunnanensis</name>
    <dbReference type="NCBI Taxonomy" id="152371"/>
    <lineage>
        <taxon>Eukaryota</taxon>
        <taxon>Viridiplantae</taxon>
        <taxon>Streptophyta</taxon>
        <taxon>Embryophyta</taxon>
        <taxon>Tracheophyta</taxon>
        <taxon>Spermatophyta</taxon>
        <taxon>Magnoliopsida</taxon>
        <taxon>Ranunculales</taxon>
        <taxon>Menispermaceae</taxon>
        <taxon>Menispermoideae</taxon>
        <taxon>Cissampelideae</taxon>
        <taxon>Stephania</taxon>
    </lineage>
</organism>
<evidence type="ECO:0000313" key="3">
    <source>
        <dbReference type="Proteomes" id="UP001420932"/>
    </source>
</evidence>
<evidence type="ECO:0000313" key="2">
    <source>
        <dbReference type="EMBL" id="KAK9168824.1"/>
    </source>
</evidence>
<evidence type="ECO:0000256" key="1">
    <source>
        <dbReference type="SAM" id="SignalP"/>
    </source>
</evidence>
<name>A0AAP0LGY3_9MAGN</name>
<comment type="caution">
    <text evidence="2">The sequence shown here is derived from an EMBL/GenBank/DDBJ whole genome shotgun (WGS) entry which is preliminary data.</text>
</comment>
<accession>A0AAP0LGY3</accession>
<reference evidence="2 3" key="1">
    <citation type="submission" date="2024-01" db="EMBL/GenBank/DDBJ databases">
        <title>Genome assemblies of Stephania.</title>
        <authorList>
            <person name="Yang L."/>
        </authorList>
    </citation>
    <scope>NUCLEOTIDE SEQUENCE [LARGE SCALE GENOMIC DNA]</scope>
    <source>
        <strain evidence="2">YNDBR</strain>
        <tissue evidence="2">Leaf</tissue>
    </source>
</reference>
<feature type="signal peptide" evidence="1">
    <location>
        <begin position="1"/>
        <end position="23"/>
    </location>
</feature>